<dbReference type="EMBL" id="JABBXH010000003">
    <property type="protein sequence ID" value="NMP31688.1"/>
    <property type="molecule type" value="Genomic_DNA"/>
</dbReference>
<reference evidence="1 2" key="1">
    <citation type="submission" date="2020-04" db="EMBL/GenBank/DDBJ databases">
        <title>Thalassotalea sp. M1531, isolated from the surface of marine red alga.</title>
        <authorList>
            <person name="Pang L."/>
            <person name="Lu D.-C."/>
        </authorList>
    </citation>
    <scope>NUCLEOTIDE SEQUENCE [LARGE SCALE GENOMIC DNA]</scope>
    <source>
        <strain evidence="1 2">M1531</strain>
    </source>
</reference>
<organism evidence="1 2">
    <name type="scientific">Thalassotalea algicola</name>
    <dbReference type="NCBI Taxonomy" id="2716224"/>
    <lineage>
        <taxon>Bacteria</taxon>
        <taxon>Pseudomonadati</taxon>
        <taxon>Pseudomonadota</taxon>
        <taxon>Gammaproteobacteria</taxon>
        <taxon>Alteromonadales</taxon>
        <taxon>Colwelliaceae</taxon>
        <taxon>Thalassotalea</taxon>
    </lineage>
</organism>
<accession>A0A7Y0LCJ7</accession>
<comment type="caution">
    <text evidence="1">The sequence shown here is derived from an EMBL/GenBank/DDBJ whole genome shotgun (WGS) entry which is preliminary data.</text>
</comment>
<proteinExistence type="predicted"/>
<dbReference type="Proteomes" id="UP000568664">
    <property type="component" value="Unassembled WGS sequence"/>
</dbReference>
<keyword evidence="2" id="KW-1185">Reference proteome</keyword>
<protein>
    <submittedName>
        <fullName evidence="1">Uncharacterized protein</fullName>
    </submittedName>
</protein>
<gene>
    <name evidence="1" type="ORF">HII17_08950</name>
</gene>
<dbReference type="AlphaFoldDB" id="A0A7Y0LCJ7"/>
<name>A0A7Y0LCJ7_9GAMM</name>
<sequence length="56" mass="6642">MDAQREWHEVTNAENVCLYNKTYNPQRAETTIFSRYPVMAFPPNRLITRENVTVPK</sequence>
<evidence type="ECO:0000313" key="1">
    <source>
        <dbReference type="EMBL" id="NMP31688.1"/>
    </source>
</evidence>
<evidence type="ECO:0000313" key="2">
    <source>
        <dbReference type="Proteomes" id="UP000568664"/>
    </source>
</evidence>